<dbReference type="InterPro" id="IPR000531">
    <property type="entry name" value="Beta-barrel_TonB"/>
</dbReference>
<comment type="caution">
    <text evidence="11">The sequence shown here is derived from an EMBL/GenBank/DDBJ whole genome shotgun (WGS) entry which is preliminary data.</text>
</comment>
<evidence type="ECO:0000313" key="11">
    <source>
        <dbReference type="EMBL" id="RFM33552.1"/>
    </source>
</evidence>
<accession>A0A3E1P050</accession>
<keyword evidence="4" id="KW-0812">Transmembrane</keyword>
<dbReference type="Gene3D" id="2.40.170.20">
    <property type="entry name" value="TonB-dependent receptor, beta-barrel domain"/>
    <property type="match status" value="1"/>
</dbReference>
<evidence type="ECO:0000259" key="10">
    <source>
        <dbReference type="Pfam" id="PF07715"/>
    </source>
</evidence>
<keyword evidence="7" id="KW-0998">Cell outer membrane</keyword>
<evidence type="ECO:0000259" key="9">
    <source>
        <dbReference type="Pfam" id="PF00593"/>
    </source>
</evidence>
<dbReference type="InterPro" id="IPR036942">
    <property type="entry name" value="Beta-barrel_TonB_sf"/>
</dbReference>
<keyword evidence="12" id="KW-1185">Reference proteome</keyword>
<dbReference type="GO" id="GO:0015344">
    <property type="term" value="F:siderophore uptake transmembrane transporter activity"/>
    <property type="evidence" value="ECO:0007669"/>
    <property type="project" value="TreeGrafter"/>
</dbReference>
<dbReference type="SUPFAM" id="SSF56935">
    <property type="entry name" value="Porins"/>
    <property type="match status" value="1"/>
</dbReference>
<dbReference type="InterPro" id="IPR039426">
    <property type="entry name" value="TonB-dep_rcpt-like"/>
</dbReference>
<gene>
    <name evidence="11" type="ORF">DXN04_16460</name>
</gene>
<dbReference type="PANTHER" id="PTHR30069">
    <property type="entry name" value="TONB-DEPENDENT OUTER MEMBRANE RECEPTOR"/>
    <property type="match status" value="1"/>
</dbReference>
<dbReference type="Gene3D" id="2.170.130.10">
    <property type="entry name" value="TonB-dependent receptor, plug domain"/>
    <property type="match status" value="1"/>
</dbReference>
<evidence type="ECO:0000256" key="4">
    <source>
        <dbReference type="ARBA" id="ARBA00022692"/>
    </source>
</evidence>
<dbReference type="EMBL" id="QTJV01000006">
    <property type="protein sequence ID" value="RFM33552.1"/>
    <property type="molecule type" value="Genomic_DNA"/>
</dbReference>
<evidence type="ECO:0000256" key="6">
    <source>
        <dbReference type="ARBA" id="ARBA00023136"/>
    </source>
</evidence>
<protein>
    <submittedName>
        <fullName evidence="11">TonB-dependent receptor</fullName>
    </submittedName>
</protein>
<evidence type="ECO:0000256" key="5">
    <source>
        <dbReference type="ARBA" id="ARBA00023077"/>
    </source>
</evidence>
<sequence length="666" mass="74147">MKVAVSTLNWNSKDDCMFRLTCLLILFSLNVYSQDTMKTDLLKEVVIIHKRSLSDKTDKPLSSLDKYLEKSNMVNMVRRGAYAWEPYLNGMSAERSVVTIDGMRIYAACTDKMDPVTSYVDIMNLAKVNVHSGQSGSAGGSAIAGSIDLVRNKGVFGKKEMSGMLFTGFETNSRQQVIGGALTYSQPKVFTNLDFTYRHAGNYKAGGGGEVLYSQYSKYNVSAIAGYKVNEHSQLEASLIYDRAVNVGYPALTMDVGLARGVIASLAYIRHGWETKVYYNTIKHVMDDTKRPVVAIRMDMPGWSKTAGFYSSLKGSFKKHDWKANISGHYNKSLAEMTMYSNTPGEKDMFMLTWPGVLTYYGDVYGEDRYTLAKNWHVLVNGGVGVQDNVVDDHLGLESLKIFYPGMERSKVRVLKRLSTALNFTQAHVQYTLGVAYGERAPSVSEGYGYYLFNSFDRYDYIGNPEMKQEKSVSVNGAVFLHASKFSAKLSGSYFHLMDYIIGRPRPGLSVMTIGAAGVKIYEQLGYANIFNVGAEADYQFAGHFTWSNRVGYRRGSGEGVKNLPLIQPFTYSSGLAFGWKAFAADVNCNGAAAQDKYNAAFGEQALPGYAVLNLSASYKFSFGKQGLMVKTGAENLLDKKYTTFADWNRVPRMGRNVFVNLIWRY</sequence>
<dbReference type="Proteomes" id="UP000261174">
    <property type="component" value="Unassembled WGS sequence"/>
</dbReference>
<evidence type="ECO:0000313" key="12">
    <source>
        <dbReference type="Proteomes" id="UP000261174"/>
    </source>
</evidence>
<feature type="domain" description="TonB-dependent receptor plug" evidence="10">
    <location>
        <begin position="57"/>
        <end position="145"/>
    </location>
</feature>
<dbReference type="AlphaFoldDB" id="A0A3E1P050"/>
<name>A0A3E1P050_9BACT</name>
<evidence type="ECO:0000256" key="1">
    <source>
        <dbReference type="ARBA" id="ARBA00004571"/>
    </source>
</evidence>
<proteinExistence type="inferred from homology"/>
<dbReference type="InterPro" id="IPR012910">
    <property type="entry name" value="Plug_dom"/>
</dbReference>
<keyword evidence="3" id="KW-1134">Transmembrane beta strand</keyword>
<dbReference type="GO" id="GO:0009279">
    <property type="term" value="C:cell outer membrane"/>
    <property type="evidence" value="ECO:0007669"/>
    <property type="project" value="UniProtKB-SubCell"/>
</dbReference>
<evidence type="ECO:0000256" key="8">
    <source>
        <dbReference type="RuleBase" id="RU003357"/>
    </source>
</evidence>
<keyword evidence="2" id="KW-0813">Transport</keyword>
<dbReference type="Pfam" id="PF00593">
    <property type="entry name" value="TonB_dep_Rec_b-barrel"/>
    <property type="match status" value="1"/>
</dbReference>
<dbReference type="Pfam" id="PF07715">
    <property type="entry name" value="Plug"/>
    <property type="match status" value="1"/>
</dbReference>
<dbReference type="PANTHER" id="PTHR30069:SF49">
    <property type="entry name" value="OUTER MEMBRANE PROTEIN C"/>
    <property type="match status" value="1"/>
</dbReference>
<dbReference type="GO" id="GO:0044718">
    <property type="term" value="P:siderophore transmembrane transport"/>
    <property type="evidence" value="ECO:0007669"/>
    <property type="project" value="TreeGrafter"/>
</dbReference>
<evidence type="ECO:0000256" key="3">
    <source>
        <dbReference type="ARBA" id="ARBA00022452"/>
    </source>
</evidence>
<comment type="subcellular location">
    <subcellularLocation>
        <location evidence="1">Cell outer membrane</location>
        <topology evidence="1">Multi-pass membrane protein</topology>
    </subcellularLocation>
</comment>
<keyword evidence="5 8" id="KW-0798">TonB box</keyword>
<feature type="domain" description="TonB-dependent receptor-like beta-barrel" evidence="9">
    <location>
        <begin position="219"/>
        <end position="637"/>
    </location>
</feature>
<organism evidence="11 12">
    <name type="scientific">Chitinophaga silvisoli</name>
    <dbReference type="NCBI Taxonomy" id="2291814"/>
    <lineage>
        <taxon>Bacteria</taxon>
        <taxon>Pseudomonadati</taxon>
        <taxon>Bacteroidota</taxon>
        <taxon>Chitinophagia</taxon>
        <taxon>Chitinophagales</taxon>
        <taxon>Chitinophagaceae</taxon>
        <taxon>Chitinophaga</taxon>
    </lineage>
</organism>
<comment type="similarity">
    <text evidence="8">Belongs to the TonB-dependent receptor family.</text>
</comment>
<evidence type="ECO:0000256" key="2">
    <source>
        <dbReference type="ARBA" id="ARBA00022448"/>
    </source>
</evidence>
<keyword evidence="11" id="KW-0675">Receptor</keyword>
<keyword evidence="6 8" id="KW-0472">Membrane</keyword>
<reference evidence="11 12" key="1">
    <citation type="submission" date="2018-08" db="EMBL/GenBank/DDBJ databases">
        <title>Chitinophaga sp. K20C18050901, a novel bacterium isolated from forest soil.</title>
        <authorList>
            <person name="Wang C."/>
        </authorList>
    </citation>
    <scope>NUCLEOTIDE SEQUENCE [LARGE SCALE GENOMIC DNA]</scope>
    <source>
        <strain evidence="11 12">K20C18050901</strain>
    </source>
</reference>
<dbReference type="InterPro" id="IPR037066">
    <property type="entry name" value="Plug_dom_sf"/>
</dbReference>
<evidence type="ECO:0000256" key="7">
    <source>
        <dbReference type="ARBA" id="ARBA00023237"/>
    </source>
</evidence>